<evidence type="ECO:0000313" key="1">
    <source>
        <dbReference type="EMBL" id="GJT19909.1"/>
    </source>
</evidence>
<name>A0ABQ5C094_9ASTR</name>
<reference evidence="1" key="1">
    <citation type="journal article" date="2022" name="Int. J. Mol. Sci.">
        <title>Draft Genome of Tanacetum Coccineum: Genomic Comparison of Closely Related Tanacetum-Family Plants.</title>
        <authorList>
            <person name="Yamashiro T."/>
            <person name="Shiraishi A."/>
            <person name="Nakayama K."/>
            <person name="Satake H."/>
        </authorList>
    </citation>
    <scope>NUCLEOTIDE SEQUENCE</scope>
</reference>
<dbReference type="Proteomes" id="UP001151760">
    <property type="component" value="Unassembled WGS sequence"/>
</dbReference>
<keyword evidence="2" id="KW-1185">Reference proteome</keyword>
<proteinExistence type="predicted"/>
<gene>
    <name evidence="1" type="ORF">Tco_0878615</name>
</gene>
<organism evidence="1 2">
    <name type="scientific">Tanacetum coccineum</name>
    <dbReference type="NCBI Taxonomy" id="301880"/>
    <lineage>
        <taxon>Eukaryota</taxon>
        <taxon>Viridiplantae</taxon>
        <taxon>Streptophyta</taxon>
        <taxon>Embryophyta</taxon>
        <taxon>Tracheophyta</taxon>
        <taxon>Spermatophyta</taxon>
        <taxon>Magnoliopsida</taxon>
        <taxon>eudicotyledons</taxon>
        <taxon>Gunneridae</taxon>
        <taxon>Pentapetalae</taxon>
        <taxon>asterids</taxon>
        <taxon>campanulids</taxon>
        <taxon>Asterales</taxon>
        <taxon>Asteraceae</taxon>
        <taxon>Asteroideae</taxon>
        <taxon>Anthemideae</taxon>
        <taxon>Anthemidinae</taxon>
        <taxon>Tanacetum</taxon>
    </lineage>
</organism>
<accession>A0ABQ5C094</accession>
<reference evidence="1" key="2">
    <citation type="submission" date="2022-01" db="EMBL/GenBank/DDBJ databases">
        <authorList>
            <person name="Yamashiro T."/>
            <person name="Shiraishi A."/>
            <person name="Satake H."/>
            <person name="Nakayama K."/>
        </authorList>
    </citation>
    <scope>NUCLEOTIDE SEQUENCE</scope>
</reference>
<protein>
    <submittedName>
        <fullName evidence="1">Uncharacterized protein</fullName>
    </submittedName>
</protein>
<comment type="caution">
    <text evidence="1">The sequence shown here is derived from an EMBL/GenBank/DDBJ whole genome shotgun (WGS) entry which is preliminary data.</text>
</comment>
<dbReference type="EMBL" id="BQNB010013756">
    <property type="protein sequence ID" value="GJT19909.1"/>
    <property type="molecule type" value="Genomic_DNA"/>
</dbReference>
<sequence>MSSGLLILSTYVPSMPPLLTLPLFMVCNDSSVCVAMVIGSQPWYSLISLSEPGDDEYECFRHFSKLIDHSKLTNVGTCIGEATPSYACSNCRILAGQRDNAFAAMAGVAFDIAVVTA</sequence>
<evidence type="ECO:0000313" key="2">
    <source>
        <dbReference type="Proteomes" id="UP001151760"/>
    </source>
</evidence>